<comment type="caution">
    <text evidence="1">The sequence shown here is derived from an EMBL/GenBank/DDBJ whole genome shotgun (WGS) entry which is preliminary data.</text>
</comment>
<dbReference type="OrthoDB" id="1705985at2"/>
<reference evidence="1 2" key="1">
    <citation type="submission" date="2018-12" db="EMBL/GenBank/DDBJ databases">
        <authorList>
            <person name="Yu L."/>
        </authorList>
    </citation>
    <scope>NUCLEOTIDE SEQUENCE [LARGE SCALE GENOMIC DNA]</scope>
    <source>
        <strain evidence="1 2">S5H2222</strain>
    </source>
</reference>
<dbReference type="RefSeq" id="WP_126293954.1">
    <property type="nucleotide sequence ID" value="NZ_CP155468.1"/>
</dbReference>
<evidence type="ECO:0000313" key="2">
    <source>
        <dbReference type="Proteomes" id="UP000276349"/>
    </source>
</evidence>
<organism evidence="1 2">
    <name type="scientific">Lysinibacillus telephonicus</name>
    <dbReference type="NCBI Taxonomy" id="1714840"/>
    <lineage>
        <taxon>Bacteria</taxon>
        <taxon>Bacillati</taxon>
        <taxon>Bacillota</taxon>
        <taxon>Bacilli</taxon>
        <taxon>Bacillales</taxon>
        <taxon>Bacillaceae</taxon>
        <taxon>Lysinibacillus</taxon>
    </lineage>
</organism>
<protein>
    <submittedName>
        <fullName evidence="1">Arginase</fullName>
    </submittedName>
</protein>
<keyword evidence="2" id="KW-1185">Reference proteome</keyword>
<name>A0A3S0QW21_9BACI</name>
<sequence>MGNSLLSIDWDYFISTENQGIVSYVENKKTIIDAWYKRYIQAKAKGKNLQKSFQLSHEIEKFWDKIKQVFQISENTEVIVSDSHTLSYEIAKKYHCREVYLFDAHSDLGYGGLQSLEFEVNCANWLGKLLKQQDIEKAHIIYSPFTKEQPEYFKQINNIFNINYLQFENLPSGIKTSAIHICRSGAWSPPWFDNKFTEFIQKLGLPYKVIDCPIRKWSTKNISFADQLNYMLT</sequence>
<dbReference type="EMBL" id="RXNR01000018">
    <property type="protein sequence ID" value="RTQ93537.1"/>
    <property type="molecule type" value="Genomic_DNA"/>
</dbReference>
<dbReference type="AlphaFoldDB" id="A0A3S0QW21"/>
<accession>A0A3S0QW21</accession>
<gene>
    <name evidence="1" type="ORF">EKG35_08155</name>
</gene>
<proteinExistence type="predicted"/>
<evidence type="ECO:0000313" key="1">
    <source>
        <dbReference type="EMBL" id="RTQ93537.1"/>
    </source>
</evidence>
<dbReference type="Proteomes" id="UP000276349">
    <property type="component" value="Unassembled WGS sequence"/>
</dbReference>